<dbReference type="EMBL" id="CR555306">
    <property type="protein sequence ID" value="CAI07453.1"/>
    <property type="molecule type" value="Genomic_DNA"/>
</dbReference>
<dbReference type="KEGG" id="eba:ebA2386"/>
<name>Q5P5F9_AROAE</name>
<organism evidence="1 2">
    <name type="scientific">Aromatoleum aromaticum (strain DSM 19018 / LMG 30748 / EbN1)</name>
    <name type="common">Azoarcus sp. (strain EbN1)</name>
    <dbReference type="NCBI Taxonomy" id="76114"/>
    <lineage>
        <taxon>Bacteria</taxon>
        <taxon>Pseudomonadati</taxon>
        <taxon>Pseudomonadota</taxon>
        <taxon>Betaproteobacteria</taxon>
        <taxon>Rhodocyclales</taxon>
        <taxon>Rhodocyclaceae</taxon>
        <taxon>Aromatoleum</taxon>
    </lineage>
</organism>
<feature type="non-terminal residue" evidence="1">
    <location>
        <position position="1"/>
    </location>
</feature>
<evidence type="ECO:0000313" key="1">
    <source>
        <dbReference type="EMBL" id="CAI07453.1"/>
    </source>
</evidence>
<sequence length="132" mass="14819">RTSFRTSVPRLKAAGADIFFGDEAAVRSDYHTGTTWAPVSVTPVENDRCALQAQSDLCYQSEGTVAIHVHRRNRHRRCLHRVSEAPLLQGTTRTIFLVVDCYPVHRSAKVRNSSRNSIADCAYFACRPTRLT</sequence>
<gene>
    <name evidence="1" type="primary">tnpF9</name>
    <name evidence="1" type="ORF">ebA2386</name>
</gene>
<dbReference type="AlphaFoldDB" id="Q5P5F9"/>
<dbReference type="Proteomes" id="UP000006552">
    <property type="component" value="Chromosome"/>
</dbReference>
<proteinExistence type="predicted"/>
<reference evidence="1 2" key="1">
    <citation type="journal article" date="2005" name="Arch. Microbiol.">
        <title>The genome sequence of an anaerobic aromatic-degrading denitrifying bacterium, strain EbN1.</title>
        <authorList>
            <person name="Rabus R."/>
            <person name="Kube M."/>
            <person name="Heider J."/>
            <person name="Beck A."/>
            <person name="Heitmann K."/>
            <person name="Widdel F."/>
            <person name="Reinhardt R."/>
        </authorList>
    </citation>
    <scope>NUCLEOTIDE SEQUENCE [LARGE SCALE GENOMIC DNA]</scope>
    <source>
        <strain evidence="1 2">EbN1</strain>
    </source>
</reference>
<protein>
    <submittedName>
        <fullName evidence="1">Transposase,ary protein</fullName>
    </submittedName>
</protein>
<dbReference type="STRING" id="76114.ebA2386"/>
<keyword evidence="2" id="KW-1185">Reference proteome</keyword>
<dbReference type="eggNOG" id="COG3335">
    <property type="taxonomic scope" value="Bacteria"/>
</dbReference>
<evidence type="ECO:0000313" key="2">
    <source>
        <dbReference type="Proteomes" id="UP000006552"/>
    </source>
</evidence>
<dbReference type="HOGENOM" id="CLU_1921399_0_0_4"/>
<accession>Q5P5F9</accession>